<evidence type="ECO:0000313" key="2">
    <source>
        <dbReference type="Proteomes" id="UP000478740"/>
    </source>
</evidence>
<name>A0A6L6J2F0_9RHOB</name>
<protein>
    <recommendedName>
        <fullName evidence="3">HNH endonuclease</fullName>
    </recommendedName>
</protein>
<dbReference type="Proteomes" id="UP000478740">
    <property type="component" value="Unassembled WGS sequence"/>
</dbReference>
<evidence type="ECO:0000313" key="1">
    <source>
        <dbReference type="EMBL" id="MTH66071.1"/>
    </source>
</evidence>
<dbReference type="AlphaFoldDB" id="A0A6L6J2F0"/>
<sequence>MVDADALPTQSEKKCIFCGKPPKSKNKEHVVPKWLIGLTGDPKRIWHLGVETSDPNRKLRQFSAQQFQFPACTECNERYSDLEGRTKGFMVRLLEGGDLKASEWDDLLDWFDKVRVGLWLGNMLLNKDWPTPTPNFHIDERIGKKDRCLLVYPNRPEFRGLVMSGASDPVFMHKPSSFILAVNGLIFLNLSSEFLLSKNMGFPFPNEVSYRDERAYIENFSAESEMKTPVLDFPFHKPQVGVFQAILIEAAMNDEKYAALVESEYAASRMIGRHSMKSRICTFEDVGVKFHAPEEIVEKSNIPKNDLRPSSDYYAQLYHYRQYDLDVAKTHFPGNTKFLEFLKQYNLGALEQVGEL</sequence>
<organism evidence="1 2">
    <name type="scientific">Paracoccus shanxieyensis</name>
    <dbReference type="NCBI Taxonomy" id="2675752"/>
    <lineage>
        <taxon>Bacteria</taxon>
        <taxon>Pseudomonadati</taxon>
        <taxon>Pseudomonadota</taxon>
        <taxon>Alphaproteobacteria</taxon>
        <taxon>Rhodobacterales</taxon>
        <taxon>Paracoccaceae</taxon>
        <taxon>Paracoccus</taxon>
    </lineage>
</organism>
<accession>A0A6L6J2F0</accession>
<reference evidence="1 2" key="1">
    <citation type="submission" date="2019-11" db="EMBL/GenBank/DDBJ databases">
        <authorList>
            <person name="Dong K."/>
        </authorList>
    </citation>
    <scope>NUCLEOTIDE SEQUENCE [LARGE SCALE GENOMIC DNA]</scope>
    <source>
        <strain evidence="1 2">DK608</strain>
    </source>
</reference>
<comment type="caution">
    <text evidence="1">The sequence shown here is derived from an EMBL/GenBank/DDBJ whole genome shotgun (WGS) entry which is preliminary data.</text>
</comment>
<evidence type="ECO:0008006" key="3">
    <source>
        <dbReference type="Google" id="ProtNLM"/>
    </source>
</evidence>
<dbReference type="RefSeq" id="WP_155045892.1">
    <property type="nucleotide sequence ID" value="NZ_WMIH01000022.1"/>
</dbReference>
<dbReference type="EMBL" id="WMII01000021">
    <property type="protein sequence ID" value="MTH66071.1"/>
    <property type="molecule type" value="Genomic_DNA"/>
</dbReference>
<keyword evidence="2" id="KW-1185">Reference proteome</keyword>
<gene>
    <name evidence="1" type="ORF">GL284_17540</name>
</gene>
<proteinExistence type="predicted"/>